<dbReference type="Proteomes" id="UP000472267">
    <property type="component" value="Chromosome 8"/>
</dbReference>
<evidence type="ECO:0000256" key="1">
    <source>
        <dbReference type="ARBA" id="ARBA00004123"/>
    </source>
</evidence>
<dbReference type="PANTHER" id="PTHR22793">
    <property type="entry name" value="MYOCARDIN-RELATED TRANSCRIPTION FACTOR-RELATED"/>
    <property type="match status" value="1"/>
</dbReference>
<dbReference type="Gene3D" id="6.10.140.2040">
    <property type="match status" value="1"/>
</dbReference>
<proteinExistence type="inferred from homology"/>
<keyword evidence="3" id="KW-0539">Nucleus</keyword>
<feature type="repeat" description="RPEL" evidence="4">
    <location>
        <begin position="87"/>
        <end position="112"/>
    </location>
</feature>
<dbReference type="GO" id="GO:0004864">
    <property type="term" value="F:protein phosphatase inhibitor activity"/>
    <property type="evidence" value="ECO:0007669"/>
    <property type="project" value="UniProtKB-UniRule"/>
</dbReference>
<keyword evidence="2 5" id="KW-0677">Repeat</keyword>
<dbReference type="Pfam" id="PF02755">
    <property type="entry name" value="RPEL"/>
    <property type="match status" value="1"/>
</dbReference>
<reference evidence="6" key="2">
    <citation type="submission" date="2025-08" db="UniProtKB">
        <authorList>
            <consortium name="Ensembl"/>
        </authorList>
    </citation>
    <scope>IDENTIFICATION</scope>
</reference>
<name>A0A672F235_SALFA</name>
<organism evidence="6 7">
    <name type="scientific">Salarias fasciatus</name>
    <name type="common">Jewelled blenny</name>
    <name type="synonym">Blennius fasciatus</name>
    <dbReference type="NCBI Taxonomy" id="181472"/>
    <lineage>
        <taxon>Eukaryota</taxon>
        <taxon>Metazoa</taxon>
        <taxon>Chordata</taxon>
        <taxon>Craniata</taxon>
        <taxon>Vertebrata</taxon>
        <taxon>Euteleostomi</taxon>
        <taxon>Actinopterygii</taxon>
        <taxon>Neopterygii</taxon>
        <taxon>Teleostei</taxon>
        <taxon>Neoteleostei</taxon>
        <taxon>Acanthomorphata</taxon>
        <taxon>Ovalentaria</taxon>
        <taxon>Blenniimorphae</taxon>
        <taxon>Blenniiformes</taxon>
        <taxon>Blennioidei</taxon>
        <taxon>Blenniidae</taxon>
        <taxon>Salariinae</taxon>
        <taxon>Salarias</taxon>
    </lineage>
</organism>
<comment type="subcellular location">
    <subcellularLocation>
        <location evidence="1">Nucleus</location>
    </subcellularLocation>
</comment>
<dbReference type="GO" id="GO:0005634">
    <property type="term" value="C:nucleus"/>
    <property type="evidence" value="ECO:0007669"/>
    <property type="project" value="UniProtKB-SubCell"/>
</dbReference>
<dbReference type="SMART" id="SM00707">
    <property type="entry name" value="RPEL"/>
    <property type="match status" value="2"/>
</dbReference>
<evidence type="ECO:0000313" key="6">
    <source>
        <dbReference type="Ensembl" id="ENSSFAP00005000481.1"/>
    </source>
</evidence>
<dbReference type="PROSITE" id="PS51073">
    <property type="entry name" value="RPEL"/>
    <property type="match status" value="1"/>
</dbReference>
<dbReference type="InParanoid" id="A0A672F235"/>
<dbReference type="GO" id="GO:0045944">
    <property type="term" value="P:positive regulation of transcription by RNA polymerase II"/>
    <property type="evidence" value="ECO:0007669"/>
    <property type="project" value="TreeGrafter"/>
</dbReference>
<dbReference type="GO" id="GO:0055007">
    <property type="term" value="P:cardiac muscle cell differentiation"/>
    <property type="evidence" value="ECO:0007669"/>
    <property type="project" value="TreeGrafter"/>
</dbReference>
<keyword evidence="5" id="KW-0009">Actin-binding</keyword>
<evidence type="ECO:0000313" key="7">
    <source>
        <dbReference type="Proteomes" id="UP000472267"/>
    </source>
</evidence>
<dbReference type="PANTHER" id="PTHR22793:SF11">
    <property type="entry name" value="MYOCARDIN"/>
    <property type="match status" value="1"/>
</dbReference>
<protein>
    <recommendedName>
        <fullName evidence="5">Phosphatase and actin regulator</fullName>
    </recommendedName>
</protein>
<accession>A0A672F235</accession>
<dbReference type="Gene3D" id="6.10.150.10">
    <property type="match status" value="1"/>
</dbReference>
<dbReference type="InterPro" id="IPR004018">
    <property type="entry name" value="RPEL_repeat"/>
</dbReference>
<comment type="subunit">
    <text evidence="5">Binds PPP1CA and actin.</text>
</comment>
<dbReference type="Ensembl" id="ENSSFAT00005000501.1">
    <property type="protein sequence ID" value="ENSSFAP00005000481.1"/>
    <property type="gene ID" value="ENSSFAG00005000357.1"/>
</dbReference>
<reference evidence="6" key="3">
    <citation type="submission" date="2025-09" db="UniProtKB">
        <authorList>
            <consortium name="Ensembl"/>
        </authorList>
    </citation>
    <scope>IDENTIFICATION</scope>
</reference>
<keyword evidence="7" id="KW-1185">Reference proteome</keyword>
<dbReference type="GO" id="GO:0003713">
    <property type="term" value="F:transcription coactivator activity"/>
    <property type="evidence" value="ECO:0007669"/>
    <property type="project" value="TreeGrafter"/>
</dbReference>
<reference evidence="6" key="1">
    <citation type="submission" date="2019-06" db="EMBL/GenBank/DDBJ databases">
        <authorList>
            <consortium name="Wellcome Sanger Institute Data Sharing"/>
        </authorList>
    </citation>
    <scope>NUCLEOTIDE SEQUENCE [LARGE SCALE GENOMIC DNA]</scope>
</reference>
<dbReference type="AlphaFoldDB" id="A0A672F235"/>
<dbReference type="GO" id="GO:0003779">
    <property type="term" value="F:actin binding"/>
    <property type="evidence" value="ECO:0007669"/>
    <property type="project" value="UniProtKB-KW"/>
</dbReference>
<dbReference type="GO" id="GO:0051145">
    <property type="term" value="P:smooth muscle cell differentiation"/>
    <property type="evidence" value="ECO:0007669"/>
    <property type="project" value="TreeGrafter"/>
</dbReference>
<dbReference type="InterPro" id="IPR043451">
    <property type="entry name" value="Myocardin-like"/>
</dbReference>
<evidence type="ECO:0000256" key="5">
    <source>
        <dbReference type="RuleBase" id="RU301113"/>
    </source>
</evidence>
<comment type="similarity">
    <text evidence="5">Belongs to the phosphatase and actin regulator family.</text>
</comment>
<sequence>MKLALAHRLHVTCIITLNNMLYLHNKLLRLQQRRTREQLADQGIMPLHVRLKLRSTEEFEKKKKKKIIQYGSSLEAQMRLKRARLAEDLNEKLALRPGPLELVQKNIIPLDSAVSMTGIGGETPRCGVTPP</sequence>
<evidence type="ECO:0000256" key="2">
    <source>
        <dbReference type="ARBA" id="ARBA00022737"/>
    </source>
</evidence>
<evidence type="ECO:0000256" key="3">
    <source>
        <dbReference type="ARBA" id="ARBA00023242"/>
    </source>
</evidence>
<evidence type="ECO:0000256" key="4">
    <source>
        <dbReference type="PROSITE-ProRule" id="PRU00401"/>
    </source>
</evidence>